<dbReference type="GO" id="GO:0022857">
    <property type="term" value="F:transmembrane transporter activity"/>
    <property type="evidence" value="ECO:0007669"/>
    <property type="project" value="InterPro"/>
</dbReference>
<protein>
    <submittedName>
        <fullName evidence="3">Putative MFS family transporter protein</fullName>
    </submittedName>
</protein>
<dbReference type="Pfam" id="PF06779">
    <property type="entry name" value="MFS_4"/>
    <property type="match status" value="1"/>
</dbReference>
<feature type="transmembrane region" description="Helical" evidence="1">
    <location>
        <begin position="296"/>
        <end position="318"/>
    </location>
</feature>
<keyword evidence="1" id="KW-0812">Transmembrane</keyword>
<dbReference type="InterPro" id="IPR010645">
    <property type="entry name" value="MFS_4"/>
</dbReference>
<name>A0A1J5SC88_9ZZZZ</name>
<feature type="transmembrane region" description="Helical" evidence="1">
    <location>
        <begin position="160"/>
        <end position="180"/>
    </location>
</feature>
<feature type="transmembrane region" description="Helical" evidence="1">
    <location>
        <begin position="133"/>
        <end position="154"/>
    </location>
</feature>
<gene>
    <name evidence="3" type="ORF">GALL_185680</name>
</gene>
<organism evidence="3">
    <name type="scientific">mine drainage metagenome</name>
    <dbReference type="NCBI Taxonomy" id="410659"/>
    <lineage>
        <taxon>unclassified sequences</taxon>
        <taxon>metagenomes</taxon>
        <taxon>ecological metagenomes</taxon>
    </lineage>
</organism>
<feature type="transmembrane region" description="Helical" evidence="1">
    <location>
        <begin position="357"/>
        <end position="375"/>
    </location>
</feature>
<feature type="transmembrane region" description="Helical" evidence="1">
    <location>
        <begin position="73"/>
        <end position="93"/>
    </location>
</feature>
<dbReference type="AlphaFoldDB" id="A0A1J5SC88"/>
<keyword evidence="1" id="KW-0472">Membrane</keyword>
<feature type="transmembrane region" description="Helical" evidence="1">
    <location>
        <begin position="330"/>
        <end position="351"/>
    </location>
</feature>
<feature type="domain" description="Major facilitator superfamily (MFS) profile" evidence="2">
    <location>
        <begin position="1"/>
        <end position="380"/>
    </location>
</feature>
<sequence length="417" mass="43964">MKVLCAGIFSLILAMGIARFTYTPLLPLMHEQAGLGLPHAGLLAAINYSGYLCGALLASVINDVVIKDRLYRFGMVIAVASTVMMGLTDNFTIWSISRFIAGLSSAAGLMFGSGLILNWLIRHNHHSELGIHFSGVGLGIAVCSAAAIVMTPSMSWNEQWFVFSGIGLLLLIPALVWLPSPDRSIITKSGKSMLDCPPSHAFLRLFMAAYFCAGFGYVVTATFIVAIVNSIPGLEGKGNLVFLVIGLAAGPSCIVWDFIARRIGGLNALVIAAAIQIIGILLPIIGGGLIGALAGALLFGGTCMGIVSLVLSMAGRYYPTRPAKMMGKMTIAYGVAQIIGPAITAQIAAIFGNYSAGLYIAAGVMALGSFLFFLLRRGRLRKRNIKYAKLMWATGGSISYGARKAISNSSAGTGREK</sequence>
<dbReference type="EMBL" id="MLJW01000107">
    <property type="protein sequence ID" value="OIQ99331.1"/>
    <property type="molecule type" value="Genomic_DNA"/>
</dbReference>
<evidence type="ECO:0000259" key="2">
    <source>
        <dbReference type="PROSITE" id="PS50850"/>
    </source>
</evidence>
<dbReference type="GO" id="GO:0005886">
    <property type="term" value="C:plasma membrane"/>
    <property type="evidence" value="ECO:0007669"/>
    <property type="project" value="TreeGrafter"/>
</dbReference>
<accession>A0A1J5SC88</accession>
<feature type="transmembrane region" description="Helical" evidence="1">
    <location>
        <begin position="42"/>
        <end position="61"/>
    </location>
</feature>
<dbReference type="InterPro" id="IPR020846">
    <property type="entry name" value="MFS_dom"/>
</dbReference>
<feature type="transmembrane region" description="Helical" evidence="1">
    <location>
        <begin position="99"/>
        <end position="121"/>
    </location>
</feature>
<dbReference type="InterPro" id="IPR036259">
    <property type="entry name" value="MFS_trans_sf"/>
</dbReference>
<feature type="transmembrane region" description="Helical" evidence="1">
    <location>
        <begin position="240"/>
        <end position="259"/>
    </location>
</feature>
<dbReference type="PROSITE" id="PS50850">
    <property type="entry name" value="MFS"/>
    <property type="match status" value="1"/>
</dbReference>
<proteinExistence type="predicted"/>
<evidence type="ECO:0000313" key="3">
    <source>
        <dbReference type="EMBL" id="OIQ99331.1"/>
    </source>
</evidence>
<comment type="caution">
    <text evidence="3">The sequence shown here is derived from an EMBL/GenBank/DDBJ whole genome shotgun (WGS) entry which is preliminary data.</text>
</comment>
<dbReference type="Gene3D" id="1.20.1250.20">
    <property type="entry name" value="MFS general substrate transporter like domains"/>
    <property type="match status" value="2"/>
</dbReference>
<dbReference type="SUPFAM" id="SSF103473">
    <property type="entry name" value="MFS general substrate transporter"/>
    <property type="match status" value="1"/>
</dbReference>
<keyword evidence="1" id="KW-1133">Transmembrane helix</keyword>
<reference evidence="3" key="1">
    <citation type="submission" date="2016-10" db="EMBL/GenBank/DDBJ databases">
        <title>Sequence of Gallionella enrichment culture.</title>
        <authorList>
            <person name="Poehlein A."/>
            <person name="Muehling M."/>
            <person name="Daniel R."/>
        </authorList>
    </citation>
    <scope>NUCLEOTIDE SEQUENCE</scope>
</reference>
<dbReference type="PANTHER" id="PTHR23537">
    <property type="match status" value="1"/>
</dbReference>
<feature type="transmembrane region" description="Helical" evidence="1">
    <location>
        <begin position="201"/>
        <end position="228"/>
    </location>
</feature>
<evidence type="ECO:0000256" key="1">
    <source>
        <dbReference type="SAM" id="Phobius"/>
    </source>
</evidence>
<dbReference type="PANTHER" id="PTHR23537:SF1">
    <property type="entry name" value="SUGAR TRANSPORTER"/>
    <property type="match status" value="1"/>
</dbReference>
<feature type="transmembrane region" description="Helical" evidence="1">
    <location>
        <begin position="266"/>
        <end position="290"/>
    </location>
</feature>